<dbReference type="OrthoDB" id="1366105at2"/>
<keyword evidence="2" id="KW-1185">Reference proteome</keyword>
<comment type="caution">
    <text evidence="1">The sequence shown here is derived from an EMBL/GenBank/DDBJ whole genome shotgun (WGS) entry which is preliminary data.</text>
</comment>
<name>A0A4Q1K3Q2_9FLAO</name>
<accession>A0A4Q1K3Q2</accession>
<reference evidence="2" key="1">
    <citation type="submission" date="2019-01" db="EMBL/GenBank/DDBJ databases">
        <title>Cytophagaceae bacterium strain CAR-16.</title>
        <authorList>
            <person name="Chen W.-M."/>
        </authorList>
    </citation>
    <scope>NUCLEOTIDE SEQUENCE [LARGE SCALE GENOMIC DNA]</scope>
    <source>
        <strain evidence="2">WWJ-16</strain>
    </source>
</reference>
<sequence>MKTTIIYFGLIVSLFGNTVLANSKSNDRIGSFESVLSFDKGVRLTKPEVAVESDTTQLNEVLAPIASADKNELDLVVAEGYKITESQPQEYQILTIQPTIKDTILFNESVIESDTLLKK</sequence>
<dbReference type="EMBL" id="SBKN01000011">
    <property type="protein sequence ID" value="RXR19464.1"/>
    <property type="molecule type" value="Genomic_DNA"/>
</dbReference>
<organism evidence="1 2">
    <name type="scientific">Flavobacterium stagni</name>
    <dbReference type="NCBI Taxonomy" id="2506421"/>
    <lineage>
        <taxon>Bacteria</taxon>
        <taxon>Pseudomonadati</taxon>
        <taxon>Bacteroidota</taxon>
        <taxon>Flavobacteriia</taxon>
        <taxon>Flavobacteriales</taxon>
        <taxon>Flavobacteriaceae</taxon>
        <taxon>Flavobacterium</taxon>
    </lineage>
</organism>
<dbReference type="AlphaFoldDB" id="A0A4Q1K3Q2"/>
<evidence type="ECO:0000313" key="2">
    <source>
        <dbReference type="Proteomes" id="UP000289857"/>
    </source>
</evidence>
<proteinExistence type="predicted"/>
<protein>
    <submittedName>
        <fullName evidence="1">Uncharacterized protein</fullName>
    </submittedName>
</protein>
<evidence type="ECO:0000313" key="1">
    <source>
        <dbReference type="EMBL" id="RXR19464.1"/>
    </source>
</evidence>
<dbReference type="RefSeq" id="WP_129462481.1">
    <property type="nucleotide sequence ID" value="NZ_SBKN01000011.1"/>
</dbReference>
<dbReference type="Proteomes" id="UP000289857">
    <property type="component" value="Unassembled WGS sequence"/>
</dbReference>
<gene>
    <name evidence="1" type="ORF">EQG61_13520</name>
</gene>